<comment type="caution">
    <text evidence="4">The sequence shown here is derived from an EMBL/GenBank/DDBJ whole genome shotgun (WGS) entry which is preliminary data.</text>
</comment>
<accession>A0ABW6BKH2</accession>
<name>A0ABW6BKH2_9SPHI</name>
<dbReference type="Proteomes" id="UP001597525">
    <property type="component" value="Unassembled WGS sequence"/>
</dbReference>
<evidence type="ECO:0000313" key="4">
    <source>
        <dbReference type="EMBL" id="MFD2969049.1"/>
    </source>
</evidence>
<proteinExistence type="predicted"/>
<dbReference type="InterPro" id="IPR050463">
    <property type="entry name" value="Gfo/Idh/MocA_oxidrdct_glycsds"/>
</dbReference>
<dbReference type="EMBL" id="JBHUPB010000011">
    <property type="protein sequence ID" value="MFD2969049.1"/>
    <property type="molecule type" value="Genomic_DNA"/>
</dbReference>
<dbReference type="PANTHER" id="PTHR43818">
    <property type="entry name" value="BCDNA.GH03377"/>
    <property type="match status" value="1"/>
</dbReference>
<keyword evidence="5" id="KW-1185">Reference proteome</keyword>
<evidence type="ECO:0000259" key="2">
    <source>
        <dbReference type="Pfam" id="PF01408"/>
    </source>
</evidence>
<evidence type="ECO:0000256" key="1">
    <source>
        <dbReference type="ARBA" id="ARBA00023002"/>
    </source>
</evidence>
<dbReference type="PANTHER" id="PTHR43818:SF11">
    <property type="entry name" value="BCDNA.GH03377"/>
    <property type="match status" value="1"/>
</dbReference>
<keyword evidence="1" id="KW-0560">Oxidoreductase</keyword>
<reference evidence="5" key="1">
    <citation type="journal article" date="2019" name="Int. J. Syst. Evol. Microbiol.">
        <title>The Global Catalogue of Microorganisms (GCM) 10K type strain sequencing project: providing services to taxonomists for standard genome sequencing and annotation.</title>
        <authorList>
            <consortium name="The Broad Institute Genomics Platform"/>
            <consortium name="The Broad Institute Genome Sequencing Center for Infectious Disease"/>
            <person name="Wu L."/>
            <person name="Ma J."/>
        </authorList>
    </citation>
    <scope>NUCLEOTIDE SEQUENCE [LARGE SCALE GENOMIC DNA]</scope>
    <source>
        <strain evidence="5">KCTC 22814</strain>
    </source>
</reference>
<evidence type="ECO:0000313" key="5">
    <source>
        <dbReference type="Proteomes" id="UP001597525"/>
    </source>
</evidence>
<dbReference type="Pfam" id="PF01408">
    <property type="entry name" value="GFO_IDH_MocA"/>
    <property type="match status" value="1"/>
</dbReference>
<feature type="domain" description="Gfo/Idh/MocA-like oxidoreductase N-terminal" evidence="2">
    <location>
        <begin position="4"/>
        <end position="124"/>
    </location>
</feature>
<dbReference type="RefSeq" id="WP_320184538.1">
    <property type="nucleotide sequence ID" value="NZ_CP138332.1"/>
</dbReference>
<dbReference type="Pfam" id="PF22725">
    <property type="entry name" value="GFO_IDH_MocA_C3"/>
    <property type="match status" value="1"/>
</dbReference>
<dbReference type="SUPFAM" id="SSF55347">
    <property type="entry name" value="Glyceraldehyde-3-phosphate dehydrogenase-like, C-terminal domain"/>
    <property type="match status" value="1"/>
</dbReference>
<dbReference type="SUPFAM" id="SSF51735">
    <property type="entry name" value="NAD(P)-binding Rossmann-fold domains"/>
    <property type="match status" value="1"/>
</dbReference>
<gene>
    <name evidence="4" type="ORF">ACFS7Y_16770</name>
</gene>
<dbReference type="InterPro" id="IPR036291">
    <property type="entry name" value="NAD(P)-bd_dom_sf"/>
</dbReference>
<dbReference type="InterPro" id="IPR055170">
    <property type="entry name" value="GFO_IDH_MocA-like_dom"/>
</dbReference>
<dbReference type="Gene3D" id="3.30.360.10">
    <property type="entry name" value="Dihydrodipicolinate Reductase, domain 2"/>
    <property type="match status" value="1"/>
</dbReference>
<evidence type="ECO:0000259" key="3">
    <source>
        <dbReference type="Pfam" id="PF22725"/>
    </source>
</evidence>
<sequence length="325" mass="36012">MEKVNWGMIGVGDVTEVKSGPALYKVAHSSLVAVTSRTYEKAVDYAQRHKVEKVYRAWEDMLEDPEISIVYVATPPDTHKEFAIRAMEAGKDVYVEKPMALSVREAEEMIEVANRTGRRLFVAFYRRSLPYFQKVKQLLEQGSIGKILAVSVRLMKAPLSTDLDPAKHTWRIDKKVGGEGYFVDLAPHSMDILDYLISPIDDVQGRAVNLAGNYDVADTVTAVWKHRNGVLGNAVWCFSTTAGSAQDEIVIVGTEGQLTCGTFDFKPIELLTESGKTLFDYERPLHIQQGLISAIVDELRGQGDCPSTGETALRATKIIEAILMG</sequence>
<dbReference type="Gene3D" id="3.40.50.720">
    <property type="entry name" value="NAD(P)-binding Rossmann-like Domain"/>
    <property type="match status" value="1"/>
</dbReference>
<feature type="domain" description="GFO/IDH/MocA-like oxidoreductase" evidence="3">
    <location>
        <begin position="132"/>
        <end position="258"/>
    </location>
</feature>
<organism evidence="4 5">
    <name type="scientific">Sphingobacterium bambusae</name>
    <dbReference type="NCBI Taxonomy" id="662858"/>
    <lineage>
        <taxon>Bacteria</taxon>
        <taxon>Pseudomonadati</taxon>
        <taxon>Bacteroidota</taxon>
        <taxon>Sphingobacteriia</taxon>
        <taxon>Sphingobacteriales</taxon>
        <taxon>Sphingobacteriaceae</taxon>
        <taxon>Sphingobacterium</taxon>
    </lineage>
</organism>
<dbReference type="InterPro" id="IPR000683">
    <property type="entry name" value="Gfo/Idh/MocA-like_OxRdtase_N"/>
</dbReference>
<protein>
    <submittedName>
        <fullName evidence="4">Gfo/Idh/MocA family protein</fullName>
    </submittedName>
</protein>